<dbReference type="PIRSF" id="PIRSF000521">
    <property type="entry name" value="Transaminase_4ab_Lys_Orn"/>
    <property type="match status" value="1"/>
</dbReference>
<dbReference type="RefSeq" id="WP_266337251.1">
    <property type="nucleotide sequence ID" value="NZ_JAPKNK010000001.1"/>
</dbReference>
<dbReference type="InterPro" id="IPR015424">
    <property type="entry name" value="PyrdxlP-dep_Trfase"/>
</dbReference>
<evidence type="ECO:0000256" key="4">
    <source>
        <dbReference type="ARBA" id="ARBA00022898"/>
    </source>
</evidence>
<reference evidence="6" key="1">
    <citation type="submission" date="2022-11" db="EMBL/GenBank/DDBJ databases">
        <title>Biodiversity and phylogenetic relationships of bacteria.</title>
        <authorList>
            <person name="Machado R.A.R."/>
            <person name="Bhat A."/>
            <person name="Loulou A."/>
            <person name="Kallel S."/>
        </authorList>
    </citation>
    <scope>NUCLEOTIDE SEQUENCE</scope>
    <source>
        <strain evidence="6">K-TC2</strain>
    </source>
</reference>
<sequence>MSAPDTSVKKTSTSLFDTFSRAPLEFERGEGAWVFTREGDAYLDFSAGIAVNTLGHANPVLVQALTEQAGKLWHTSNLFRIPGQERLADTLVANSFADRVFFANSGAEANEAAIKTARRYHYVNGQPERYRILTIEGAFHGRTLATLAAGGQQKYLDGFGPKADGFDQVPFGDMAAIKAAVTPQTAAIMLEPIQGEGGVRAFPNAFLREIRALCDAEGMLLILDEVQTGIGRTGKLFAYEWTGITPDILTSAKGLGGGFPLGACLATNEAAKGMTPGTHGTTFGGNPLAMAVGNAVLDVVLADGFLEHVRETARYLTQRLGGLMDSHPGVIDDIRGEGLLVGLHALKPIPEVVAALREQKMLAAGAGDNVLRLLPPLNIGKAEVDAAIEKLDAAFSAIEAEAATSARQSA</sequence>
<comment type="miscellaneous">
    <text evidence="5">May also have succinyldiaminopimelate aminotransferase activity, thus carrying out the corresponding step in lysine biosynthesis.</text>
</comment>
<dbReference type="EC" id="2.6.1.11" evidence="5"/>
<dbReference type="GO" id="GO:0003992">
    <property type="term" value="F:N2-acetyl-L-ornithine:2-oxoglutarate 5-aminotransferase activity"/>
    <property type="evidence" value="ECO:0007669"/>
    <property type="project" value="UniProtKB-UniRule"/>
</dbReference>
<dbReference type="InterPro" id="IPR015422">
    <property type="entry name" value="PyrdxlP-dep_Trfase_small"/>
</dbReference>
<dbReference type="AlphaFoldDB" id="A0A9X3E215"/>
<dbReference type="InterPro" id="IPR049704">
    <property type="entry name" value="Aminotrans_3_PPA_site"/>
</dbReference>
<dbReference type="Pfam" id="PF00202">
    <property type="entry name" value="Aminotran_3"/>
    <property type="match status" value="1"/>
</dbReference>
<dbReference type="InterPro" id="IPR015421">
    <property type="entry name" value="PyrdxlP-dep_Trfase_major"/>
</dbReference>
<evidence type="ECO:0000313" key="7">
    <source>
        <dbReference type="Proteomes" id="UP001144805"/>
    </source>
</evidence>
<dbReference type="NCBIfam" id="TIGR00707">
    <property type="entry name" value="argD"/>
    <property type="match status" value="1"/>
</dbReference>
<feature type="binding site" evidence="5">
    <location>
        <position position="281"/>
    </location>
    <ligand>
        <name>N(2)-acetyl-L-ornithine</name>
        <dbReference type="ChEBI" id="CHEBI:57805"/>
    </ligand>
</feature>
<dbReference type="PROSITE" id="PS00600">
    <property type="entry name" value="AA_TRANSFER_CLASS_3"/>
    <property type="match status" value="1"/>
</dbReference>
<evidence type="ECO:0000256" key="2">
    <source>
        <dbReference type="ARBA" id="ARBA00022576"/>
    </source>
</evidence>
<organism evidence="6 7">
    <name type="scientific">Kaistia nematophila</name>
    <dbReference type="NCBI Taxonomy" id="2994654"/>
    <lineage>
        <taxon>Bacteria</taxon>
        <taxon>Pseudomonadati</taxon>
        <taxon>Pseudomonadota</taxon>
        <taxon>Alphaproteobacteria</taxon>
        <taxon>Hyphomicrobiales</taxon>
        <taxon>Kaistiaceae</taxon>
        <taxon>Kaistia</taxon>
    </lineage>
</organism>
<dbReference type="GO" id="GO:0030170">
    <property type="term" value="F:pyridoxal phosphate binding"/>
    <property type="evidence" value="ECO:0007669"/>
    <property type="project" value="InterPro"/>
</dbReference>
<dbReference type="SUPFAM" id="SSF53383">
    <property type="entry name" value="PLP-dependent transferases"/>
    <property type="match status" value="1"/>
</dbReference>
<comment type="catalytic activity">
    <reaction evidence="5">
        <text>N(2)-acetyl-L-ornithine + 2-oxoglutarate = N-acetyl-L-glutamate 5-semialdehyde + L-glutamate</text>
        <dbReference type="Rhea" id="RHEA:18049"/>
        <dbReference type="ChEBI" id="CHEBI:16810"/>
        <dbReference type="ChEBI" id="CHEBI:29123"/>
        <dbReference type="ChEBI" id="CHEBI:29985"/>
        <dbReference type="ChEBI" id="CHEBI:57805"/>
        <dbReference type="EC" id="2.6.1.11"/>
    </reaction>
</comment>
<dbReference type="Proteomes" id="UP001144805">
    <property type="component" value="Unassembled WGS sequence"/>
</dbReference>
<keyword evidence="5" id="KW-0028">Amino-acid biosynthesis</keyword>
<dbReference type="Gene3D" id="3.90.1150.10">
    <property type="entry name" value="Aspartate Aminotransferase, domain 1"/>
    <property type="match status" value="1"/>
</dbReference>
<dbReference type="InterPro" id="IPR050103">
    <property type="entry name" value="Class-III_PLP-dep_AT"/>
</dbReference>
<name>A0A9X3E215_9HYPH</name>
<dbReference type="EMBL" id="JAPKNK010000001">
    <property type="protein sequence ID" value="MCX5568303.1"/>
    <property type="molecule type" value="Genomic_DNA"/>
</dbReference>
<dbReference type="PANTHER" id="PTHR11986">
    <property type="entry name" value="AMINOTRANSFERASE CLASS III"/>
    <property type="match status" value="1"/>
</dbReference>
<gene>
    <name evidence="5" type="primary">argD</name>
    <name evidence="6" type="ORF">OSH07_03755</name>
</gene>
<dbReference type="GO" id="GO:0006526">
    <property type="term" value="P:L-arginine biosynthetic process"/>
    <property type="evidence" value="ECO:0007669"/>
    <property type="project" value="UniProtKB-UniRule"/>
</dbReference>
<evidence type="ECO:0000256" key="5">
    <source>
        <dbReference type="HAMAP-Rule" id="MF_01107"/>
    </source>
</evidence>
<keyword evidence="5" id="KW-0963">Cytoplasm</keyword>
<comment type="cofactor">
    <cofactor evidence="5">
        <name>pyridoxal 5'-phosphate</name>
        <dbReference type="ChEBI" id="CHEBI:597326"/>
    </cofactor>
    <text evidence="5">Binds 1 pyridoxal phosphate per subunit.</text>
</comment>
<evidence type="ECO:0000313" key="6">
    <source>
        <dbReference type="EMBL" id="MCX5568303.1"/>
    </source>
</evidence>
<keyword evidence="4 5" id="KW-0663">Pyridoxal phosphate</keyword>
<comment type="caution">
    <text evidence="6">The sequence shown here is derived from an EMBL/GenBank/DDBJ whole genome shotgun (WGS) entry which is preliminary data.</text>
</comment>
<protein>
    <recommendedName>
        <fullName evidence="5">Acetylornithine aminotransferase</fullName>
        <shortName evidence="5">ACOAT</shortName>
        <ecNumber evidence="5">2.6.1.11</ecNumber>
    </recommendedName>
</protein>
<comment type="pathway">
    <text evidence="5">Amino-acid biosynthesis; L-arginine biosynthesis; N(2)-acetyl-L-ornithine from L-glutamate: step 4/4.</text>
</comment>
<dbReference type="PANTHER" id="PTHR11986:SF113">
    <property type="entry name" value="SUCCINYLORNITHINE TRANSAMINASE"/>
    <property type="match status" value="1"/>
</dbReference>
<dbReference type="HAMAP" id="MF_01107">
    <property type="entry name" value="ArgD_aminotrans_3"/>
    <property type="match status" value="1"/>
</dbReference>
<feature type="modified residue" description="N6-(pyridoxal phosphate)lysine" evidence="5">
    <location>
        <position position="253"/>
    </location>
</feature>
<dbReference type="NCBIfam" id="NF002325">
    <property type="entry name" value="PRK01278.1"/>
    <property type="match status" value="1"/>
</dbReference>
<dbReference type="InterPro" id="IPR004636">
    <property type="entry name" value="AcOrn/SuccOrn_fam"/>
</dbReference>
<keyword evidence="1 5" id="KW-0055">Arginine biosynthesis</keyword>
<keyword evidence="3 5" id="KW-0808">Transferase</keyword>
<dbReference type="Gene3D" id="3.40.640.10">
    <property type="entry name" value="Type I PLP-dependent aspartate aminotransferase-like (Major domain)"/>
    <property type="match status" value="1"/>
</dbReference>
<dbReference type="FunFam" id="3.40.640.10:FF:000004">
    <property type="entry name" value="Acetylornithine aminotransferase"/>
    <property type="match status" value="1"/>
</dbReference>
<evidence type="ECO:0000256" key="3">
    <source>
        <dbReference type="ARBA" id="ARBA00022679"/>
    </source>
</evidence>
<feature type="binding site" evidence="5">
    <location>
        <position position="142"/>
    </location>
    <ligand>
        <name>N(2)-acetyl-L-ornithine</name>
        <dbReference type="ChEBI" id="CHEBI:57805"/>
    </ligand>
</feature>
<keyword evidence="7" id="KW-1185">Reference proteome</keyword>
<dbReference type="CDD" id="cd00610">
    <property type="entry name" value="OAT_like"/>
    <property type="match status" value="1"/>
</dbReference>
<dbReference type="GO" id="GO:0042802">
    <property type="term" value="F:identical protein binding"/>
    <property type="evidence" value="ECO:0007669"/>
    <property type="project" value="TreeGrafter"/>
</dbReference>
<proteinExistence type="inferred from homology"/>
<comment type="subunit">
    <text evidence="5">Homodimer.</text>
</comment>
<feature type="binding site" evidence="5">
    <location>
        <begin position="106"/>
        <end position="107"/>
    </location>
    <ligand>
        <name>pyridoxal 5'-phosphate</name>
        <dbReference type="ChEBI" id="CHEBI:597326"/>
    </ligand>
</feature>
<feature type="binding site" evidence="5">
    <location>
        <begin position="224"/>
        <end position="227"/>
    </location>
    <ligand>
        <name>pyridoxal 5'-phosphate</name>
        <dbReference type="ChEBI" id="CHEBI:597326"/>
    </ligand>
</feature>
<evidence type="ECO:0000256" key="1">
    <source>
        <dbReference type="ARBA" id="ARBA00022571"/>
    </source>
</evidence>
<accession>A0A9X3E215</accession>
<feature type="binding site" evidence="5">
    <location>
        <position position="282"/>
    </location>
    <ligand>
        <name>pyridoxal 5'-phosphate</name>
        <dbReference type="ChEBI" id="CHEBI:597326"/>
    </ligand>
</feature>
<dbReference type="GO" id="GO:0005737">
    <property type="term" value="C:cytoplasm"/>
    <property type="evidence" value="ECO:0007669"/>
    <property type="project" value="UniProtKB-SubCell"/>
</dbReference>
<keyword evidence="2 5" id="KW-0032">Aminotransferase</keyword>
<feature type="binding site" evidence="5">
    <location>
        <position position="139"/>
    </location>
    <ligand>
        <name>pyridoxal 5'-phosphate</name>
        <dbReference type="ChEBI" id="CHEBI:597326"/>
    </ligand>
</feature>
<comment type="subcellular location">
    <subcellularLocation>
        <location evidence="5">Cytoplasm</location>
    </subcellularLocation>
</comment>
<dbReference type="InterPro" id="IPR005814">
    <property type="entry name" value="Aminotrans_3"/>
</dbReference>
<comment type="similarity">
    <text evidence="5">Belongs to the class-III pyridoxal-phosphate-dependent aminotransferase family. ArgD subfamily.</text>
</comment>